<dbReference type="PIRSF" id="PIRSF001227">
    <property type="entry name" value="Pen_acylase"/>
    <property type="match status" value="1"/>
</dbReference>
<dbReference type="GO" id="GO:0016811">
    <property type="term" value="F:hydrolase activity, acting on carbon-nitrogen (but not peptide) bonds, in linear amides"/>
    <property type="evidence" value="ECO:0007669"/>
    <property type="project" value="InterPro"/>
</dbReference>
<dbReference type="Gene3D" id="2.30.120.10">
    <property type="match status" value="1"/>
</dbReference>
<keyword evidence="6" id="KW-0472">Membrane</keyword>
<feature type="binding site" evidence="5">
    <location>
        <position position="465"/>
    </location>
    <ligand>
        <name>Ca(2+)</name>
        <dbReference type="ChEBI" id="CHEBI:29108"/>
    </ligand>
</feature>
<comment type="caution">
    <text evidence="7">The sequence shown here is derived from an EMBL/GenBank/DDBJ whole genome shotgun (WGS) entry which is preliminary data.</text>
</comment>
<reference evidence="7 8" key="1">
    <citation type="submission" date="2019-04" db="EMBL/GenBank/DDBJ databases">
        <title>Draft genome sequence of Robertkochia marina CC-AMO-30D.</title>
        <authorList>
            <person name="Hameed A."/>
            <person name="Lin S.-Y."/>
            <person name="Shahina M."/>
            <person name="Lai W.-A."/>
            <person name="Young C.-C."/>
        </authorList>
    </citation>
    <scope>NUCLEOTIDE SEQUENCE [LARGE SCALE GENOMIC DNA]</scope>
    <source>
        <strain evidence="7 8">CC-AMO-30D</strain>
    </source>
</reference>
<dbReference type="Gene3D" id="3.60.20.10">
    <property type="entry name" value="Glutamine Phosphoribosylpyrophosphate, subunit 1, domain 1"/>
    <property type="match status" value="1"/>
</dbReference>
<protein>
    <submittedName>
        <fullName evidence="7">Acylase</fullName>
    </submittedName>
</protein>
<keyword evidence="8" id="KW-1185">Reference proteome</keyword>
<feature type="binding site" evidence="5">
    <location>
        <position position="287"/>
    </location>
    <ligand>
        <name>Ca(2+)</name>
        <dbReference type="ChEBI" id="CHEBI:29108"/>
    </ligand>
</feature>
<feature type="transmembrane region" description="Helical" evidence="6">
    <location>
        <begin position="7"/>
        <end position="25"/>
    </location>
</feature>
<dbReference type="OrthoDB" id="9759796at2"/>
<dbReference type="PANTHER" id="PTHR34218:SF3">
    <property type="entry name" value="ACYL-HOMOSERINE LACTONE ACYLASE PVDQ"/>
    <property type="match status" value="1"/>
</dbReference>
<evidence type="ECO:0000256" key="3">
    <source>
        <dbReference type="ARBA" id="ARBA00022801"/>
    </source>
</evidence>
<dbReference type="InterPro" id="IPR029055">
    <property type="entry name" value="Ntn_hydrolases_N"/>
</dbReference>
<dbReference type="EMBL" id="SSMC01000001">
    <property type="protein sequence ID" value="THD69797.1"/>
    <property type="molecule type" value="Genomic_DNA"/>
</dbReference>
<dbReference type="InterPro" id="IPR002692">
    <property type="entry name" value="S45"/>
</dbReference>
<keyword evidence="5" id="KW-0479">Metal-binding</keyword>
<dbReference type="InterPro" id="IPR043147">
    <property type="entry name" value="Penicillin_amidase_A-knob"/>
</dbReference>
<dbReference type="InterPro" id="IPR014395">
    <property type="entry name" value="Pen/GL7ACA/AHL_acylase"/>
</dbReference>
<feature type="binding site" evidence="5">
    <location>
        <position position="286"/>
    </location>
    <ligand>
        <name>Ca(2+)</name>
        <dbReference type="ChEBI" id="CHEBI:29108"/>
    </ligand>
</feature>
<dbReference type="PANTHER" id="PTHR34218">
    <property type="entry name" value="PEPTIDASE S45 PENICILLIN AMIDASE"/>
    <property type="match status" value="1"/>
</dbReference>
<evidence type="ECO:0000256" key="1">
    <source>
        <dbReference type="ARBA" id="ARBA00006586"/>
    </source>
</evidence>
<dbReference type="Gene3D" id="1.10.1400.10">
    <property type="match status" value="1"/>
</dbReference>
<dbReference type="SUPFAM" id="SSF56235">
    <property type="entry name" value="N-terminal nucleophile aminohydrolases (Ntn hydrolases)"/>
    <property type="match status" value="1"/>
</dbReference>
<keyword evidence="2" id="KW-0732">Signal</keyword>
<dbReference type="InterPro" id="IPR023343">
    <property type="entry name" value="Penicillin_amidase_dom1"/>
</dbReference>
<evidence type="ECO:0000256" key="6">
    <source>
        <dbReference type="SAM" id="Phobius"/>
    </source>
</evidence>
<dbReference type="Pfam" id="PF01804">
    <property type="entry name" value="Penicil_amidase"/>
    <property type="match status" value="1"/>
</dbReference>
<proteinExistence type="inferred from homology"/>
<comment type="similarity">
    <text evidence="1">Belongs to the peptidase S45 family.</text>
</comment>
<evidence type="ECO:0000313" key="7">
    <source>
        <dbReference type="EMBL" id="THD69797.1"/>
    </source>
</evidence>
<keyword evidence="6" id="KW-1133">Transmembrane helix</keyword>
<gene>
    <name evidence="7" type="ORF">E7Z59_05575</name>
</gene>
<dbReference type="RefSeq" id="WP_136335287.1">
    <property type="nucleotide sequence ID" value="NZ_QXMP01000002.1"/>
</dbReference>
<organism evidence="7 8">
    <name type="scientific">Robertkochia marina</name>
    <dbReference type="NCBI Taxonomy" id="1227945"/>
    <lineage>
        <taxon>Bacteria</taxon>
        <taxon>Pseudomonadati</taxon>
        <taxon>Bacteroidota</taxon>
        <taxon>Flavobacteriia</taxon>
        <taxon>Flavobacteriales</taxon>
        <taxon>Flavobacteriaceae</taxon>
        <taxon>Robertkochia</taxon>
    </lineage>
</organism>
<comment type="cofactor">
    <cofactor evidence="5">
        <name>Ca(2+)</name>
        <dbReference type="ChEBI" id="CHEBI:29108"/>
    </cofactor>
    <text evidence="5">Binds 1 Ca(2+) ion per dimer.</text>
</comment>
<dbReference type="Proteomes" id="UP000305939">
    <property type="component" value="Unassembled WGS sequence"/>
</dbReference>
<dbReference type="AlphaFoldDB" id="A0A4S3M6E0"/>
<evidence type="ECO:0000256" key="2">
    <source>
        <dbReference type="ARBA" id="ARBA00022729"/>
    </source>
</evidence>
<evidence type="ECO:0000256" key="4">
    <source>
        <dbReference type="ARBA" id="ARBA00023145"/>
    </source>
</evidence>
<evidence type="ECO:0000313" key="8">
    <source>
        <dbReference type="Proteomes" id="UP000305939"/>
    </source>
</evidence>
<sequence length="719" mass="81197">MRKLRYPFLFILIVFLIIYFTALITQPSRPDLSSYVNKASAYEVEILRDSLGVPHIYGVKDADVAFGLGYAQSEDDFQTLQDVLLATRGLIASKYGYTAAKTDFVVNFMGVWDAVDKKYEVEVPDSVKVIAEAYADGVNLYASQHPGEWSRYLFPVTGKDIVAGFTFKTPMFYGFDKALGKMLEPREPESMETTGETALLWNNTPKVPLGSQGIAIAPHRSEDGMTRLLVNSHQPLEGPVAWYEARLHSEEGWNMAGGTFPGSPLIIHGHNDKLGWANTVNKPDLVDFYKLKVNPENEMQYELDGRWVDFKEKTAKILVSFLGPVRWTFDKRILISEHGPVLETDHGWFATKWAGMGEVRTLEFLFRLNKAGNKEDFESALQMNAMPSINYIYADTEGNIGHYYNAMFPKRLDGVAWKEEVPGTDATLIWSKYLPFEMMPKTVNPKSGLVYNANNTPFSATDGDDDAQKNEYPEFMGLEQQETNRSMRIEAMAKGDSLISGEALYTIKYDLKYHIDYPPVKRLYQWLAQGDLDVMMKPEYREARQQLREWNLSTGRDNETALLGILTLDPIIKEPDMSAAGLNDVFTSAVDALIKRYGTTRIKLGEVQRLKRGERSLPISGGPDILRAVYTDGLNENGNMLAKAGDGFTMFVAWDSTGLKSSKAIHQYGSASSIENSEHYNDQMEKFVKHELRDVPFTRAALEKQAERKYHPLDRDVGM</sequence>
<dbReference type="InterPro" id="IPR043146">
    <property type="entry name" value="Penicillin_amidase_N_B-knob"/>
</dbReference>
<dbReference type="GO" id="GO:0017000">
    <property type="term" value="P:antibiotic biosynthetic process"/>
    <property type="evidence" value="ECO:0007669"/>
    <property type="project" value="InterPro"/>
</dbReference>
<evidence type="ECO:0000256" key="5">
    <source>
        <dbReference type="PIRSR" id="PIRSR001227-2"/>
    </source>
</evidence>
<keyword evidence="4" id="KW-0865">Zymogen</keyword>
<dbReference type="GO" id="GO:0046872">
    <property type="term" value="F:metal ion binding"/>
    <property type="evidence" value="ECO:0007669"/>
    <property type="project" value="UniProtKB-KW"/>
</dbReference>
<dbReference type="Gene3D" id="1.10.439.10">
    <property type="entry name" value="Penicillin Amidohydrolase, domain 1"/>
    <property type="match status" value="1"/>
</dbReference>
<name>A0A4S3M6E0_9FLAO</name>
<keyword evidence="6" id="KW-0812">Transmembrane</keyword>
<keyword evidence="5" id="KW-0106">Calcium</keyword>
<accession>A0A4S3M6E0</accession>
<keyword evidence="3" id="KW-0378">Hydrolase</keyword>
<feature type="binding site" evidence="5">
    <location>
        <position position="284"/>
    </location>
    <ligand>
        <name>Ca(2+)</name>
        <dbReference type="ChEBI" id="CHEBI:29108"/>
    </ligand>
</feature>